<dbReference type="GO" id="GO:0005886">
    <property type="term" value="C:plasma membrane"/>
    <property type="evidence" value="ECO:0007669"/>
    <property type="project" value="UniProtKB-SubCell"/>
</dbReference>
<keyword evidence="4 6" id="KW-1133">Transmembrane helix</keyword>
<name>A0A4Q0MIT1_9HYPH</name>
<proteinExistence type="predicted"/>
<evidence type="ECO:0000256" key="3">
    <source>
        <dbReference type="ARBA" id="ARBA00022692"/>
    </source>
</evidence>
<comment type="subcellular location">
    <subcellularLocation>
        <location evidence="1">Cell membrane</location>
        <topology evidence="1">Multi-pass membrane protein</topology>
    </subcellularLocation>
</comment>
<dbReference type="AlphaFoldDB" id="A0A4Q0MIT1"/>
<evidence type="ECO:0000256" key="5">
    <source>
        <dbReference type="ARBA" id="ARBA00023136"/>
    </source>
</evidence>
<evidence type="ECO:0000313" key="8">
    <source>
        <dbReference type="Proteomes" id="UP000289708"/>
    </source>
</evidence>
<evidence type="ECO:0000256" key="4">
    <source>
        <dbReference type="ARBA" id="ARBA00022989"/>
    </source>
</evidence>
<feature type="transmembrane region" description="Helical" evidence="6">
    <location>
        <begin position="65"/>
        <end position="84"/>
    </location>
</feature>
<sequence length="214" mass="22102">MSRPALLALGLAALALAWTPWTGAVLGHGFTAHMARHMTVVAVAAPLIALGLAGGRFDPSARHPLLFAAVPASLIELFVVWGWHAPAAHDLARSETTAYLAEQASFLIAGLWVWLACFGHSAVDRTRRAAEGAVAMLLTSIHMTLLGALLAMSVRPLYAAHHAGHGSMALDDQHLGGIVMLMVGGAVYLAGGVALVARLLKGHDAGAPQGSPAP</sequence>
<keyword evidence="8" id="KW-1185">Reference proteome</keyword>
<evidence type="ECO:0000256" key="1">
    <source>
        <dbReference type="ARBA" id="ARBA00004651"/>
    </source>
</evidence>
<gene>
    <name evidence="7" type="ORF">EK403_12515</name>
</gene>
<organism evidence="7 8">
    <name type="scientific">Hansschlegelia zhihuaiae</name>
    <dbReference type="NCBI Taxonomy" id="405005"/>
    <lineage>
        <taxon>Bacteria</taxon>
        <taxon>Pseudomonadati</taxon>
        <taxon>Pseudomonadota</taxon>
        <taxon>Alphaproteobacteria</taxon>
        <taxon>Hyphomicrobiales</taxon>
        <taxon>Methylopilaceae</taxon>
        <taxon>Hansschlegelia</taxon>
    </lineage>
</organism>
<evidence type="ECO:0000256" key="6">
    <source>
        <dbReference type="SAM" id="Phobius"/>
    </source>
</evidence>
<evidence type="ECO:0000313" key="7">
    <source>
        <dbReference type="EMBL" id="RXF72959.1"/>
    </source>
</evidence>
<keyword evidence="5 6" id="KW-0472">Membrane</keyword>
<feature type="transmembrane region" description="Helical" evidence="6">
    <location>
        <begin position="135"/>
        <end position="158"/>
    </location>
</feature>
<dbReference type="Pfam" id="PF09678">
    <property type="entry name" value="Caa3_CtaG"/>
    <property type="match status" value="1"/>
</dbReference>
<accession>A0A4Q0MIT1</accession>
<feature type="transmembrane region" description="Helical" evidence="6">
    <location>
        <begin position="34"/>
        <end position="53"/>
    </location>
</feature>
<feature type="transmembrane region" description="Helical" evidence="6">
    <location>
        <begin position="104"/>
        <end position="123"/>
    </location>
</feature>
<keyword evidence="2" id="KW-1003">Cell membrane</keyword>
<dbReference type="Proteomes" id="UP000289708">
    <property type="component" value="Unassembled WGS sequence"/>
</dbReference>
<evidence type="ECO:0000256" key="2">
    <source>
        <dbReference type="ARBA" id="ARBA00022475"/>
    </source>
</evidence>
<feature type="transmembrane region" description="Helical" evidence="6">
    <location>
        <begin position="178"/>
        <end position="200"/>
    </location>
</feature>
<comment type="caution">
    <text evidence="7">The sequence shown here is derived from an EMBL/GenBank/DDBJ whole genome shotgun (WGS) entry which is preliminary data.</text>
</comment>
<protein>
    <submittedName>
        <fullName evidence="7">Cytochrome c oxidase assembly protein</fullName>
    </submittedName>
</protein>
<dbReference type="OrthoDB" id="259025at2"/>
<dbReference type="EMBL" id="RYFI01000011">
    <property type="protein sequence ID" value="RXF72959.1"/>
    <property type="molecule type" value="Genomic_DNA"/>
</dbReference>
<dbReference type="InterPro" id="IPR019108">
    <property type="entry name" value="Caa3_assmbl_CtaG-rel"/>
</dbReference>
<reference evidence="7 8" key="1">
    <citation type="submission" date="2018-12" db="EMBL/GenBank/DDBJ databases">
        <title>bacterium Hansschlegelia zhihuaiae S113.</title>
        <authorList>
            <person name="He J."/>
        </authorList>
    </citation>
    <scope>NUCLEOTIDE SEQUENCE [LARGE SCALE GENOMIC DNA]</scope>
    <source>
        <strain evidence="7 8">S 113</strain>
    </source>
</reference>
<keyword evidence="3 6" id="KW-0812">Transmembrane</keyword>
<dbReference type="RefSeq" id="WP_128777819.1">
    <property type="nucleotide sequence ID" value="NZ_RYFI01000011.1"/>
</dbReference>